<evidence type="ECO:0000313" key="2">
    <source>
        <dbReference type="EMBL" id="KAK4752300.1"/>
    </source>
</evidence>
<comment type="caution">
    <text evidence="2">The sequence shown here is derived from an EMBL/GenBank/DDBJ whole genome shotgun (WGS) entry which is preliminary data.</text>
</comment>
<dbReference type="EMBL" id="JAXIOK010000016">
    <property type="protein sequence ID" value="KAK4752300.1"/>
    <property type="molecule type" value="Genomic_DNA"/>
</dbReference>
<keyword evidence="3" id="KW-1185">Reference proteome</keyword>
<dbReference type="AlphaFoldDB" id="A0AAN7PVC9"/>
<reference evidence="2 3" key="1">
    <citation type="journal article" date="2023" name="Hortic Res">
        <title>Pangenome of water caltrop reveals structural variations and asymmetric subgenome divergence after allopolyploidization.</title>
        <authorList>
            <person name="Zhang X."/>
            <person name="Chen Y."/>
            <person name="Wang L."/>
            <person name="Yuan Y."/>
            <person name="Fang M."/>
            <person name="Shi L."/>
            <person name="Lu R."/>
            <person name="Comes H.P."/>
            <person name="Ma Y."/>
            <person name="Chen Y."/>
            <person name="Huang G."/>
            <person name="Zhou Y."/>
            <person name="Zheng Z."/>
            <person name="Qiu Y."/>
        </authorList>
    </citation>
    <scope>NUCLEOTIDE SEQUENCE [LARGE SCALE GENOMIC DNA]</scope>
    <source>
        <tissue evidence="2">Roots</tissue>
    </source>
</reference>
<evidence type="ECO:0000313" key="3">
    <source>
        <dbReference type="Proteomes" id="UP001345219"/>
    </source>
</evidence>
<protein>
    <recommendedName>
        <fullName evidence="4">LOB domain-containing protein</fullName>
    </recommendedName>
</protein>
<organism evidence="2 3">
    <name type="scientific">Trapa incisa</name>
    <dbReference type="NCBI Taxonomy" id="236973"/>
    <lineage>
        <taxon>Eukaryota</taxon>
        <taxon>Viridiplantae</taxon>
        <taxon>Streptophyta</taxon>
        <taxon>Embryophyta</taxon>
        <taxon>Tracheophyta</taxon>
        <taxon>Spermatophyta</taxon>
        <taxon>Magnoliopsida</taxon>
        <taxon>eudicotyledons</taxon>
        <taxon>Gunneridae</taxon>
        <taxon>Pentapetalae</taxon>
        <taxon>rosids</taxon>
        <taxon>malvids</taxon>
        <taxon>Myrtales</taxon>
        <taxon>Lythraceae</taxon>
        <taxon>Trapa</taxon>
    </lineage>
</organism>
<feature type="region of interest" description="Disordered" evidence="1">
    <location>
        <begin position="1"/>
        <end position="20"/>
    </location>
</feature>
<sequence length="175" mass="19096">MEGSPQPLPSSGHPRRNPVERGKAMRMRYTLIMMMPYVFLRHAMFDSIRLDFIAGLRNINHIRHCCEFGGFVHRVVKLQSELAHAQARLSTFQTVFPLPGSARSPMPSLLAPSAAMASIMDSGIPSDPSLPLLFDPPEILQQAQGEIAAAVALELVSLYLPGVSIEPPPASTKSP</sequence>
<evidence type="ECO:0008006" key="4">
    <source>
        <dbReference type="Google" id="ProtNLM"/>
    </source>
</evidence>
<name>A0AAN7PVC9_9MYRT</name>
<gene>
    <name evidence="2" type="ORF">SAY87_021098</name>
</gene>
<dbReference type="Proteomes" id="UP001345219">
    <property type="component" value="Chromosome 16"/>
</dbReference>
<evidence type="ECO:0000256" key="1">
    <source>
        <dbReference type="SAM" id="MobiDB-lite"/>
    </source>
</evidence>
<accession>A0AAN7PVC9</accession>
<proteinExistence type="predicted"/>